<dbReference type="CDD" id="cd06850">
    <property type="entry name" value="biotinyl_domain"/>
    <property type="match status" value="1"/>
</dbReference>
<dbReference type="Proteomes" id="UP000216052">
    <property type="component" value="Chromosome"/>
</dbReference>
<evidence type="ECO:0000313" key="11">
    <source>
        <dbReference type="Proteomes" id="UP000216052"/>
    </source>
</evidence>
<comment type="pathway">
    <text evidence="1 8">Lipid metabolism; fatty acid biosynthesis.</text>
</comment>
<keyword evidence="5 8" id="KW-0443">Lipid metabolism</keyword>
<dbReference type="InterPro" id="IPR011053">
    <property type="entry name" value="Single_hybrid_motif"/>
</dbReference>
<dbReference type="RefSeq" id="WP_093793992.1">
    <property type="nucleotide sequence ID" value="NZ_CP155571.1"/>
</dbReference>
<keyword evidence="4 8" id="KW-0276">Fatty acid metabolism</keyword>
<keyword evidence="11" id="KW-1185">Reference proteome</keyword>
<comment type="function">
    <text evidence="8">This protein is a component of the acetyl coenzyme A carboxylase complex; first, biotin carboxylase catalyzes the carboxylation of the carrier protein and then the transcarboxylase transfers the carboxyl group to form malonyl-CoA.</text>
</comment>
<evidence type="ECO:0000256" key="4">
    <source>
        <dbReference type="ARBA" id="ARBA00022832"/>
    </source>
</evidence>
<evidence type="ECO:0000256" key="8">
    <source>
        <dbReference type="RuleBase" id="RU364072"/>
    </source>
</evidence>
<dbReference type="SUPFAM" id="SSF51230">
    <property type="entry name" value="Single hybrid motif"/>
    <property type="match status" value="1"/>
</dbReference>
<evidence type="ECO:0000259" key="9">
    <source>
        <dbReference type="PROSITE" id="PS50968"/>
    </source>
</evidence>
<evidence type="ECO:0000256" key="7">
    <source>
        <dbReference type="ARBA" id="ARBA00023267"/>
    </source>
</evidence>
<dbReference type="InterPro" id="IPR050709">
    <property type="entry name" value="Biotin_Carboxyl_Carrier/Decarb"/>
</dbReference>
<evidence type="ECO:0000256" key="2">
    <source>
        <dbReference type="ARBA" id="ARBA00017562"/>
    </source>
</evidence>
<evidence type="ECO:0000256" key="1">
    <source>
        <dbReference type="ARBA" id="ARBA00005194"/>
    </source>
</evidence>
<sequence>MFTIAEIKELIQAVDQSSINHFEWNHQGAKLVIAKNPNLPQGQPAAEPARFNPAPRETAAPVITETAQSAFVEILSPTVGTFYAAPEPGAAPFITIGGKVEADTVVCILEAMKLFNDVSAGVTGEIVEVLAKDGDFVEYGQPLFLVKP</sequence>
<proteinExistence type="predicted"/>
<organism evidence="10 11">
    <name type="scientific">Sporomusa acidovorans (strain ATCC 49682 / DSM 3132 / Mol)</name>
    <dbReference type="NCBI Taxonomy" id="1123286"/>
    <lineage>
        <taxon>Bacteria</taxon>
        <taxon>Bacillati</taxon>
        <taxon>Bacillota</taxon>
        <taxon>Negativicutes</taxon>
        <taxon>Selenomonadales</taxon>
        <taxon>Sporomusaceae</taxon>
        <taxon>Sporomusa</taxon>
    </lineage>
</organism>
<dbReference type="InterPro" id="IPR001882">
    <property type="entry name" value="Biotin_BS"/>
</dbReference>
<dbReference type="InterPro" id="IPR000089">
    <property type="entry name" value="Biotin_lipoyl"/>
</dbReference>
<dbReference type="PANTHER" id="PTHR45266">
    <property type="entry name" value="OXALOACETATE DECARBOXYLASE ALPHA CHAIN"/>
    <property type="match status" value="1"/>
</dbReference>
<feature type="domain" description="Lipoyl-binding" evidence="9">
    <location>
        <begin position="71"/>
        <end position="147"/>
    </location>
</feature>
<accession>A0ABZ3J9R4</accession>
<dbReference type="NCBIfam" id="TIGR00531">
    <property type="entry name" value="BCCP"/>
    <property type="match status" value="1"/>
</dbReference>
<dbReference type="PROSITE" id="PS50968">
    <property type="entry name" value="BIOTINYL_LIPOYL"/>
    <property type="match status" value="1"/>
</dbReference>
<evidence type="ECO:0000256" key="6">
    <source>
        <dbReference type="ARBA" id="ARBA00023160"/>
    </source>
</evidence>
<evidence type="ECO:0000256" key="3">
    <source>
        <dbReference type="ARBA" id="ARBA00022516"/>
    </source>
</evidence>
<dbReference type="EMBL" id="CP155571">
    <property type="protein sequence ID" value="XFO74785.1"/>
    <property type="molecule type" value="Genomic_DNA"/>
</dbReference>
<gene>
    <name evidence="10" type="primary">accB</name>
    <name evidence="10" type="ORF">SPACI_048960</name>
</gene>
<dbReference type="PANTHER" id="PTHR45266:SF3">
    <property type="entry name" value="OXALOACETATE DECARBOXYLASE ALPHA CHAIN"/>
    <property type="match status" value="1"/>
</dbReference>
<dbReference type="InterPro" id="IPR001249">
    <property type="entry name" value="AcCoA_biotinCC"/>
</dbReference>
<protein>
    <recommendedName>
        <fullName evidence="2 8">Biotin carboxyl carrier protein of acetyl-CoA carboxylase</fullName>
    </recommendedName>
</protein>
<dbReference type="Gene3D" id="2.40.50.100">
    <property type="match status" value="1"/>
</dbReference>
<dbReference type="Pfam" id="PF00364">
    <property type="entry name" value="Biotin_lipoyl"/>
    <property type="match status" value="1"/>
</dbReference>
<keyword evidence="6 8" id="KW-0275">Fatty acid biosynthesis</keyword>
<keyword evidence="3 8" id="KW-0444">Lipid biosynthesis</keyword>
<dbReference type="PROSITE" id="PS00188">
    <property type="entry name" value="BIOTIN"/>
    <property type="match status" value="1"/>
</dbReference>
<reference evidence="10" key="1">
    <citation type="submission" date="2024-05" db="EMBL/GenBank/DDBJ databases">
        <title>Isolation and characterization of Sporomusa carbonis sp. nov., a carboxydotrophic hydrogenogen in the genus of Sporomusa isolated from a charcoal burning pile.</title>
        <authorList>
            <person name="Boeer T."/>
            <person name="Rosenbaum F."/>
            <person name="Eysell L."/>
            <person name="Mueller V."/>
            <person name="Daniel R."/>
            <person name="Poehlein A."/>
        </authorList>
    </citation>
    <scope>NUCLEOTIDE SEQUENCE [LARGE SCALE GENOMIC DNA]</scope>
    <source>
        <strain evidence="10">DSM 3132</strain>
    </source>
</reference>
<dbReference type="PRINTS" id="PR01071">
    <property type="entry name" value="ACOABIOTINCC"/>
</dbReference>
<evidence type="ECO:0000256" key="5">
    <source>
        <dbReference type="ARBA" id="ARBA00023098"/>
    </source>
</evidence>
<evidence type="ECO:0000313" key="10">
    <source>
        <dbReference type="EMBL" id="XFO74785.1"/>
    </source>
</evidence>
<name>A0ABZ3J9R4_SPOA4</name>
<keyword evidence="7 8" id="KW-0092">Biotin</keyword>